<evidence type="ECO:0000256" key="6">
    <source>
        <dbReference type="ARBA" id="ARBA00022741"/>
    </source>
</evidence>
<dbReference type="EC" id="2.7.1.50" evidence="11"/>
<comment type="function">
    <text evidence="11">Catalyzes the phosphorylation of the hydroxyl group of 4-methyl-5-beta-hydroxyethylthiazole (THZ).</text>
</comment>
<organism evidence="12 13">
    <name type="scientific">Peribacillus asahii</name>
    <dbReference type="NCBI Taxonomy" id="228899"/>
    <lineage>
        <taxon>Bacteria</taxon>
        <taxon>Bacillati</taxon>
        <taxon>Bacillota</taxon>
        <taxon>Bacilli</taxon>
        <taxon>Bacillales</taxon>
        <taxon>Bacillaceae</taxon>
        <taxon>Peribacillus</taxon>
    </lineage>
</organism>
<dbReference type="HAMAP" id="MF_00228">
    <property type="entry name" value="Thz_kinase"/>
    <property type="match status" value="1"/>
</dbReference>
<reference evidence="12 13" key="1">
    <citation type="submission" date="2018-08" db="EMBL/GenBank/DDBJ databases">
        <title>Bacillus jemisoniae sp. nov., Bacillus chryseoplanitiae sp. nov., Bacillus resnikiae sp. nov., and Bacillus frankliniae sp. nov., isolated from Viking spacecraft and associated surfaces.</title>
        <authorList>
            <person name="Seuylemezian A."/>
            <person name="Vaishampayan P."/>
        </authorList>
    </citation>
    <scope>NUCLEOTIDE SEQUENCE [LARGE SCALE GENOMIC DNA]</scope>
    <source>
        <strain evidence="12 13">MA001</strain>
    </source>
</reference>
<keyword evidence="9 11" id="KW-0460">Magnesium</keyword>
<evidence type="ECO:0000256" key="9">
    <source>
        <dbReference type="ARBA" id="ARBA00022842"/>
    </source>
</evidence>
<dbReference type="PIRSF" id="PIRSF000513">
    <property type="entry name" value="Thz_kinase"/>
    <property type="match status" value="1"/>
</dbReference>
<dbReference type="EMBL" id="QWVS01000002">
    <property type="protein sequence ID" value="RID89091.1"/>
    <property type="molecule type" value="Genomic_DNA"/>
</dbReference>
<feature type="binding site" evidence="11">
    <location>
        <position position="117"/>
    </location>
    <ligand>
        <name>ATP</name>
        <dbReference type="ChEBI" id="CHEBI:30616"/>
    </ligand>
</feature>
<dbReference type="GO" id="GO:0005524">
    <property type="term" value="F:ATP binding"/>
    <property type="evidence" value="ECO:0007669"/>
    <property type="project" value="UniProtKB-UniRule"/>
</dbReference>
<sequence>MFEKILENVAMQTPLVHNITNYVTVNDVANIVLACGGSPIMADDLTEVEEITSICSSLVLNIGTLNARTILSMIKAGKKANELGLPVILDPVGAGASKLRTNMTFKLLEEVKFSVIRGNISEIKTIYAGSGLTKGVDAAESIEDENINEIIQFTKDLSIGTGAVIATTGATDLVVHHEKAYIIKNGHPMMSKITGSGCMLSAVIGAYCGANPEQLIDSTAAAVCVVGLSGELAYQKTIATGGGTSSFRTHFIDYVSKLDSSLLKEGMKIESR</sequence>
<feature type="binding site" evidence="11">
    <location>
        <position position="41"/>
    </location>
    <ligand>
        <name>substrate</name>
    </ligand>
</feature>
<dbReference type="PRINTS" id="PR01099">
    <property type="entry name" value="HYETHTZKNASE"/>
</dbReference>
<dbReference type="InterPro" id="IPR000417">
    <property type="entry name" value="Hyethyz_kinase"/>
</dbReference>
<dbReference type="NCBIfam" id="NF006830">
    <property type="entry name" value="PRK09355.1"/>
    <property type="match status" value="1"/>
</dbReference>
<dbReference type="Proteomes" id="UP000266016">
    <property type="component" value="Unassembled WGS sequence"/>
</dbReference>
<dbReference type="GO" id="GO:0004417">
    <property type="term" value="F:hydroxyethylthiazole kinase activity"/>
    <property type="evidence" value="ECO:0007669"/>
    <property type="project" value="UniProtKB-UniRule"/>
</dbReference>
<evidence type="ECO:0000256" key="5">
    <source>
        <dbReference type="ARBA" id="ARBA00022723"/>
    </source>
</evidence>
<dbReference type="CDD" id="cd01170">
    <property type="entry name" value="THZ_kinase"/>
    <property type="match status" value="1"/>
</dbReference>
<comment type="catalytic activity">
    <reaction evidence="1 11">
        <text>5-(2-hydroxyethyl)-4-methylthiazole + ATP = 4-methyl-5-(2-phosphooxyethyl)-thiazole + ADP + H(+)</text>
        <dbReference type="Rhea" id="RHEA:24212"/>
        <dbReference type="ChEBI" id="CHEBI:15378"/>
        <dbReference type="ChEBI" id="CHEBI:17957"/>
        <dbReference type="ChEBI" id="CHEBI:30616"/>
        <dbReference type="ChEBI" id="CHEBI:58296"/>
        <dbReference type="ChEBI" id="CHEBI:456216"/>
        <dbReference type="EC" id="2.7.1.50"/>
    </reaction>
</comment>
<gene>
    <name evidence="11" type="primary">thiM</name>
    <name evidence="12" type="ORF">D1953_00530</name>
</gene>
<dbReference type="RefSeq" id="WP_119115201.1">
    <property type="nucleotide sequence ID" value="NZ_QWVS01000002.1"/>
</dbReference>
<keyword evidence="5 11" id="KW-0479">Metal-binding</keyword>
<accession>A0A398BJ98</accession>
<keyword evidence="4 11" id="KW-0808">Transferase</keyword>
<dbReference type="GO" id="GO:0009228">
    <property type="term" value="P:thiamine biosynthetic process"/>
    <property type="evidence" value="ECO:0007669"/>
    <property type="project" value="UniProtKB-KW"/>
</dbReference>
<comment type="cofactor">
    <cofactor evidence="2 11">
        <name>Mg(2+)</name>
        <dbReference type="ChEBI" id="CHEBI:18420"/>
    </cofactor>
</comment>
<comment type="pathway">
    <text evidence="3 11">Cofactor biosynthesis; thiamine diphosphate biosynthesis; 4-methyl-5-(2-phosphoethyl)-thiazole from 5-(2-hydroxyethyl)-4-methylthiazole: step 1/1.</text>
</comment>
<dbReference type="GO" id="GO:0009229">
    <property type="term" value="P:thiamine diphosphate biosynthetic process"/>
    <property type="evidence" value="ECO:0007669"/>
    <property type="project" value="UniProtKB-UniRule"/>
</dbReference>
<dbReference type="Gene3D" id="3.40.1190.20">
    <property type="match status" value="1"/>
</dbReference>
<name>A0A398BJ98_9BACI</name>
<evidence type="ECO:0000256" key="8">
    <source>
        <dbReference type="ARBA" id="ARBA00022840"/>
    </source>
</evidence>
<dbReference type="UniPathway" id="UPA00060">
    <property type="reaction ID" value="UER00139"/>
</dbReference>
<comment type="similarity">
    <text evidence="11">Belongs to the Thz kinase family.</text>
</comment>
<dbReference type="Pfam" id="PF02110">
    <property type="entry name" value="HK"/>
    <property type="match status" value="1"/>
</dbReference>
<keyword evidence="6 11" id="KW-0547">Nucleotide-binding</keyword>
<feature type="binding site" evidence="11">
    <location>
        <position position="195"/>
    </location>
    <ligand>
        <name>substrate</name>
    </ligand>
</feature>
<evidence type="ECO:0000313" key="12">
    <source>
        <dbReference type="EMBL" id="RID89091.1"/>
    </source>
</evidence>
<dbReference type="AlphaFoldDB" id="A0A398BJ98"/>
<dbReference type="GO" id="GO:0000287">
    <property type="term" value="F:magnesium ion binding"/>
    <property type="evidence" value="ECO:0007669"/>
    <property type="project" value="UniProtKB-UniRule"/>
</dbReference>
<keyword evidence="13" id="KW-1185">Reference proteome</keyword>
<dbReference type="InterPro" id="IPR029056">
    <property type="entry name" value="Ribokinase-like"/>
</dbReference>
<evidence type="ECO:0000256" key="3">
    <source>
        <dbReference type="ARBA" id="ARBA00004868"/>
    </source>
</evidence>
<keyword evidence="8 11" id="KW-0067">ATP-binding</keyword>
<protein>
    <recommendedName>
        <fullName evidence="11">Hydroxyethylthiazole kinase</fullName>
        <ecNumber evidence="11">2.7.1.50</ecNumber>
    </recommendedName>
    <alternativeName>
        <fullName evidence="11">4-methyl-5-beta-hydroxyethylthiazole kinase</fullName>
        <shortName evidence="11">TH kinase</shortName>
        <shortName evidence="11">Thz kinase</shortName>
    </alternativeName>
</protein>
<keyword evidence="7 11" id="KW-0418">Kinase</keyword>
<evidence type="ECO:0000256" key="11">
    <source>
        <dbReference type="HAMAP-Rule" id="MF_00228"/>
    </source>
</evidence>
<evidence type="ECO:0000256" key="4">
    <source>
        <dbReference type="ARBA" id="ARBA00022679"/>
    </source>
</evidence>
<evidence type="ECO:0000256" key="10">
    <source>
        <dbReference type="ARBA" id="ARBA00022977"/>
    </source>
</evidence>
<proteinExistence type="inferred from homology"/>
<evidence type="ECO:0000256" key="7">
    <source>
        <dbReference type="ARBA" id="ARBA00022777"/>
    </source>
</evidence>
<evidence type="ECO:0000256" key="1">
    <source>
        <dbReference type="ARBA" id="ARBA00001771"/>
    </source>
</evidence>
<feature type="binding site" evidence="11">
    <location>
        <position position="168"/>
    </location>
    <ligand>
        <name>ATP</name>
        <dbReference type="ChEBI" id="CHEBI:30616"/>
    </ligand>
</feature>
<keyword evidence="10 11" id="KW-0784">Thiamine biosynthesis</keyword>
<evidence type="ECO:0000313" key="13">
    <source>
        <dbReference type="Proteomes" id="UP000266016"/>
    </source>
</evidence>
<comment type="caution">
    <text evidence="12">The sequence shown here is derived from an EMBL/GenBank/DDBJ whole genome shotgun (WGS) entry which is preliminary data.</text>
</comment>
<dbReference type="SUPFAM" id="SSF53613">
    <property type="entry name" value="Ribokinase-like"/>
    <property type="match status" value="1"/>
</dbReference>
<evidence type="ECO:0000256" key="2">
    <source>
        <dbReference type="ARBA" id="ARBA00001946"/>
    </source>
</evidence>